<evidence type="ECO:0000256" key="2">
    <source>
        <dbReference type="ARBA" id="ARBA00022898"/>
    </source>
</evidence>
<name>X1DCW1_9ZZZZ</name>
<dbReference type="Pfam" id="PF00842">
    <property type="entry name" value="Ala_racemase_C"/>
    <property type="match status" value="1"/>
</dbReference>
<keyword evidence="2" id="KW-0663">Pyridoxal phosphate</keyword>
<dbReference type="GO" id="GO:0030632">
    <property type="term" value="P:D-alanine biosynthetic process"/>
    <property type="evidence" value="ECO:0007669"/>
    <property type="project" value="TreeGrafter"/>
</dbReference>
<dbReference type="InterPro" id="IPR029066">
    <property type="entry name" value="PLP-binding_barrel"/>
</dbReference>
<feature type="non-terminal residue" evidence="5">
    <location>
        <position position="1"/>
    </location>
</feature>
<dbReference type="SMART" id="SM01005">
    <property type="entry name" value="Ala_racemase_C"/>
    <property type="match status" value="1"/>
</dbReference>
<protein>
    <recommendedName>
        <fullName evidence="4">Alanine racemase C-terminal domain-containing protein</fullName>
    </recommendedName>
</protein>
<dbReference type="EMBL" id="BART01030602">
    <property type="protein sequence ID" value="GAH18032.1"/>
    <property type="molecule type" value="Genomic_DNA"/>
</dbReference>
<accession>X1DCW1</accession>
<feature type="domain" description="Alanine racemase C-terminal" evidence="4">
    <location>
        <begin position="158"/>
        <end position="261"/>
    </location>
</feature>
<feature type="non-terminal residue" evidence="5">
    <location>
        <position position="261"/>
    </location>
</feature>
<keyword evidence="3" id="KW-0413">Isomerase</keyword>
<dbReference type="GO" id="GO:0005829">
    <property type="term" value="C:cytosol"/>
    <property type="evidence" value="ECO:0007669"/>
    <property type="project" value="TreeGrafter"/>
</dbReference>
<comment type="cofactor">
    <cofactor evidence="1">
        <name>pyridoxal 5'-phosphate</name>
        <dbReference type="ChEBI" id="CHEBI:597326"/>
    </cofactor>
</comment>
<dbReference type="PANTHER" id="PTHR30511">
    <property type="entry name" value="ALANINE RACEMASE"/>
    <property type="match status" value="1"/>
</dbReference>
<dbReference type="Gene3D" id="3.20.20.10">
    <property type="entry name" value="Alanine racemase"/>
    <property type="match status" value="1"/>
</dbReference>
<sequence>LILQGTLGDEDVAEATARDFWLMLNNHQQIDRVLSSKSARPVKAWLKVETGMHRLGLEPGEVESACEALYSSGNIQPDLVLCTQLACADDIASPVTKQQVSRLSSFAAKYKLPLSIANSAAIMAWPEAHADWNRPGYMLYGNSPFVMTEGSNDGLLPAMTLASEIIAIREVAPGDGVGYGLNWVAQRQSKVGIIAIGYGDGYPRHAPGGTPVLVNGARAPLAGRVSMDMISVDLTDHNGAGIGDSVELWGKNLSVNEVASS</sequence>
<evidence type="ECO:0000256" key="3">
    <source>
        <dbReference type="ARBA" id="ARBA00023235"/>
    </source>
</evidence>
<dbReference type="PRINTS" id="PR00992">
    <property type="entry name" value="ALARACEMASE"/>
</dbReference>
<dbReference type="InterPro" id="IPR000821">
    <property type="entry name" value="Ala_racemase"/>
</dbReference>
<dbReference type="GO" id="GO:0030170">
    <property type="term" value="F:pyridoxal phosphate binding"/>
    <property type="evidence" value="ECO:0007669"/>
    <property type="project" value="TreeGrafter"/>
</dbReference>
<organism evidence="5">
    <name type="scientific">marine sediment metagenome</name>
    <dbReference type="NCBI Taxonomy" id="412755"/>
    <lineage>
        <taxon>unclassified sequences</taxon>
        <taxon>metagenomes</taxon>
        <taxon>ecological metagenomes</taxon>
    </lineage>
</organism>
<evidence type="ECO:0000256" key="1">
    <source>
        <dbReference type="ARBA" id="ARBA00001933"/>
    </source>
</evidence>
<comment type="caution">
    <text evidence="5">The sequence shown here is derived from an EMBL/GenBank/DDBJ whole genome shotgun (WGS) entry which is preliminary data.</text>
</comment>
<dbReference type="InterPro" id="IPR009006">
    <property type="entry name" value="Ala_racemase/Decarboxylase_C"/>
</dbReference>
<evidence type="ECO:0000313" key="5">
    <source>
        <dbReference type="EMBL" id="GAH18032.1"/>
    </source>
</evidence>
<evidence type="ECO:0000259" key="4">
    <source>
        <dbReference type="SMART" id="SM01005"/>
    </source>
</evidence>
<dbReference type="NCBIfam" id="TIGR00492">
    <property type="entry name" value="alr"/>
    <property type="match status" value="1"/>
</dbReference>
<dbReference type="Pfam" id="PF01168">
    <property type="entry name" value="Ala_racemase_N"/>
    <property type="match status" value="1"/>
</dbReference>
<dbReference type="SUPFAM" id="SSF50621">
    <property type="entry name" value="Alanine racemase C-terminal domain-like"/>
    <property type="match status" value="1"/>
</dbReference>
<gene>
    <name evidence="5" type="ORF">S01H4_53377</name>
</gene>
<dbReference type="AlphaFoldDB" id="X1DCW1"/>
<dbReference type="InterPro" id="IPR001608">
    <property type="entry name" value="Ala_racemase_N"/>
</dbReference>
<dbReference type="GO" id="GO:0008784">
    <property type="term" value="F:alanine racemase activity"/>
    <property type="evidence" value="ECO:0007669"/>
    <property type="project" value="InterPro"/>
</dbReference>
<reference evidence="5" key="1">
    <citation type="journal article" date="2014" name="Front. Microbiol.">
        <title>High frequency of phylogenetically diverse reductive dehalogenase-homologous genes in deep subseafloor sedimentary metagenomes.</title>
        <authorList>
            <person name="Kawai M."/>
            <person name="Futagami T."/>
            <person name="Toyoda A."/>
            <person name="Takaki Y."/>
            <person name="Nishi S."/>
            <person name="Hori S."/>
            <person name="Arai W."/>
            <person name="Tsubouchi T."/>
            <person name="Morono Y."/>
            <person name="Uchiyama I."/>
            <person name="Ito T."/>
            <person name="Fujiyama A."/>
            <person name="Inagaki F."/>
            <person name="Takami H."/>
        </authorList>
    </citation>
    <scope>NUCLEOTIDE SEQUENCE</scope>
    <source>
        <strain evidence="5">Expedition CK06-06</strain>
    </source>
</reference>
<proteinExistence type="predicted"/>
<dbReference type="Gene3D" id="2.40.37.10">
    <property type="entry name" value="Lyase, Ornithine Decarboxylase, Chain A, domain 1"/>
    <property type="match status" value="1"/>
</dbReference>
<dbReference type="InterPro" id="IPR011079">
    <property type="entry name" value="Ala_racemase_C"/>
</dbReference>
<dbReference type="SUPFAM" id="SSF51419">
    <property type="entry name" value="PLP-binding barrel"/>
    <property type="match status" value="1"/>
</dbReference>
<dbReference type="PANTHER" id="PTHR30511:SF0">
    <property type="entry name" value="ALANINE RACEMASE, CATABOLIC-RELATED"/>
    <property type="match status" value="1"/>
</dbReference>